<feature type="region of interest" description="Disordered" evidence="1">
    <location>
        <begin position="161"/>
        <end position="257"/>
    </location>
</feature>
<feature type="compositionally biased region" description="Basic and acidic residues" evidence="1">
    <location>
        <begin position="508"/>
        <end position="517"/>
    </location>
</feature>
<gene>
    <name evidence="2" type="ORF">GLOTRDRAFT_92473</name>
</gene>
<reference evidence="2 3" key="1">
    <citation type="journal article" date="2012" name="Science">
        <title>The Paleozoic origin of enzymatic lignin decomposition reconstructed from 31 fungal genomes.</title>
        <authorList>
            <person name="Floudas D."/>
            <person name="Binder M."/>
            <person name="Riley R."/>
            <person name="Barry K."/>
            <person name="Blanchette R.A."/>
            <person name="Henrissat B."/>
            <person name="Martinez A.T."/>
            <person name="Otillar R."/>
            <person name="Spatafora J.W."/>
            <person name="Yadav J.S."/>
            <person name="Aerts A."/>
            <person name="Benoit I."/>
            <person name="Boyd A."/>
            <person name="Carlson A."/>
            <person name="Copeland A."/>
            <person name="Coutinho P.M."/>
            <person name="de Vries R.P."/>
            <person name="Ferreira P."/>
            <person name="Findley K."/>
            <person name="Foster B."/>
            <person name="Gaskell J."/>
            <person name="Glotzer D."/>
            <person name="Gorecki P."/>
            <person name="Heitman J."/>
            <person name="Hesse C."/>
            <person name="Hori C."/>
            <person name="Igarashi K."/>
            <person name="Jurgens J.A."/>
            <person name="Kallen N."/>
            <person name="Kersten P."/>
            <person name="Kohler A."/>
            <person name="Kuees U."/>
            <person name="Kumar T.K.A."/>
            <person name="Kuo A."/>
            <person name="LaButti K."/>
            <person name="Larrondo L.F."/>
            <person name="Lindquist E."/>
            <person name="Ling A."/>
            <person name="Lombard V."/>
            <person name="Lucas S."/>
            <person name="Lundell T."/>
            <person name="Martin R."/>
            <person name="McLaughlin D.J."/>
            <person name="Morgenstern I."/>
            <person name="Morin E."/>
            <person name="Murat C."/>
            <person name="Nagy L.G."/>
            <person name="Nolan M."/>
            <person name="Ohm R.A."/>
            <person name="Patyshakuliyeva A."/>
            <person name="Rokas A."/>
            <person name="Ruiz-Duenas F.J."/>
            <person name="Sabat G."/>
            <person name="Salamov A."/>
            <person name="Samejima M."/>
            <person name="Schmutz J."/>
            <person name="Slot J.C."/>
            <person name="St John F."/>
            <person name="Stenlid J."/>
            <person name="Sun H."/>
            <person name="Sun S."/>
            <person name="Syed K."/>
            <person name="Tsang A."/>
            <person name="Wiebenga A."/>
            <person name="Young D."/>
            <person name="Pisabarro A."/>
            <person name="Eastwood D.C."/>
            <person name="Martin F."/>
            <person name="Cullen D."/>
            <person name="Grigoriev I.V."/>
            <person name="Hibbett D.S."/>
        </authorList>
    </citation>
    <scope>NUCLEOTIDE SEQUENCE [LARGE SCALE GENOMIC DNA]</scope>
    <source>
        <strain evidence="2 3">ATCC 11539</strain>
    </source>
</reference>
<proteinExistence type="predicted"/>
<evidence type="ECO:0000313" key="2">
    <source>
        <dbReference type="EMBL" id="EPQ57446.1"/>
    </source>
</evidence>
<feature type="compositionally biased region" description="Basic and acidic residues" evidence="1">
    <location>
        <begin position="216"/>
        <end position="237"/>
    </location>
</feature>
<feature type="compositionally biased region" description="Pro residues" evidence="1">
    <location>
        <begin position="388"/>
        <end position="400"/>
    </location>
</feature>
<dbReference type="Proteomes" id="UP000030669">
    <property type="component" value="Unassembled WGS sequence"/>
</dbReference>
<evidence type="ECO:0000313" key="3">
    <source>
        <dbReference type="Proteomes" id="UP000030669"/>
    </source>
</evidence>
<feature type="region of interest" description="Disordered" evidence="1">
    <location>
        <begin position="372"/>
        <end position="461"/>
    </location>
</feature>
<protein>
    <submittedName>
        <fullName evidence="2">Uncharacterized protein</fullName>
    </submittedName>
</protein>
<dbReference type="RefSeq" id="XP_007864543.1">
    <property type="nucleotide sequence ID" value="XM_007866352.1"/>
</dbReference>
<feature type="region of interest" description="Disordered" evidence="1">
    <location>
        <begin position="508"/>
        <end position="531"/>
    </location>
</feature>
<dbReference type="HOGENOM" id="CLU_469325_0_0_1"/>
<accession>S7QBW2</accession>
<dbReference type="EMBL" id="KB469299">
    <property type="protein sequence ID" value="EPQ57446.1"/>
    <property type="molecule type" value="Genomic_DNA"/>
</dbReference>
<feature type="region of interest" description="Disordered" evidence="1">
    <location>
        <begin position="472"/>
        <end position="491"/>
    </location>
</feature>
<dbReference type="AlphaFoldDB" id="S7QBW2"/>
<evidence type="ECO:0000256" key="1">
    <source>
        <dbReference type="SAM" id="MobiDB-lite"/>
    </source>
</evidence>
<feature type="compositionally biased region" description="Basic and acidic residues" evidence="1">
    <location>
        <begin position="85"/>
        <end position="94"/>
    </location>
</feature>
<keyword evidence="3" id="KW-1185">Reference proteome</keyword>
<dbReference type="GeneID" id="19309389"/>
<organism evidence="2 3">
    <name type="scientific">Gloeophyllum trabeum (strain ATCC 11539 / FP-39264 / Madison 617)</name>
    <name type="common">Brown rot fungus</name>
    <dbReference type="NCBI Taxonomy" id="670483"/>
    <lineage>
        <taxon>Eukaryota</taxon>
        <taxon>Fungi</taxon>
        <taxon>Dikarya</taxon>
        <taxon>Basidiomycota</taxon>
        <taxon>Agaricomycotina</taxon>
        <taxon>Agaricomycetes</taxon>
        <taxon>Gloeophyllales</taxon>
        <taxon>Gloeophyllaceae</taxon>
        <taxon>Gloeophyllum</taxon>
    </lineage>
</organism>
<feature type="compositionally biased region" description="Basic and acidic residues" evidence="1">
    <location>
        <begin position="480"/>
        <end position="491"/>
    </location>
</feature>
<feature type="region of interest" description="Disordered" evidence="1">
    <location>
        <begin position="278"/>
        <end position="297"/>
    </location>
</feature>
<feature type="region of interest" description="Disordered" evidence="1">
    <location>
        <begin position="76"/>
        <end position="125"/>
    </location>
</feature>
<name>S7QBW2_GLOTA</name>
<sequence>MKGIKTRIRKVSNDLGNKISGAFKGQPKVDDSAYRTIHSLDYVKNLPRVGGRGPDTTLYALRSLNMQEEQRAHAVNPFLSPDDPPPYRDHDFARAPRRSRTISTPGRSASGKGTPQSRAAALGLDTRSKDYSISSALRRFPEIPTSAPDDISAHRRAFSNEEYMSPPMASTAGARGRSHHRCRASEDRNGTSRPPSAAPGHDARSRNRPYVVPTQDGERRSYRTREPSATRGLERSRMSNHKRTPSETRQFANSDAHGNVDVISHSFQGLWSYDGASNAADENRSPTSFGKETVQSRRPSYTRFVGDSAHVHQPQVIAAQTTRPVSHYPEVIVPGEELLSPPPLPIPVPFASPVPVKQSSLGLSNLEAPKAAPAVHTPWRGRRDRDNVPPPTTSFVPPPTTTFVPFPLQHASAHAAARPTPERKRREHAAPVRSASPVPTPRPLPIEPPFLADQGDSDDEVAMHDKTAEWVRKHSAKAMSHADSEAARAHAHDYALKEAQKLEALRAARRAEKERAKAKAQQGQNGSGHTYYQPPTLGYAQAPAAGHTCNRAHPLQTQRTEGRYARAGDKVITPDGRAYRY</sequence>
<dbReference type="KEGG" id="gtr:GLOTRDRAFT_92473"/>
<feature type="compositionally biased region" description="Basic and acidic residues" evidence="1">
    <location>
        <begin position="420"/>
        <end position="430"/>
    </location>
</feature>
<feature type="compositionally biased region" description="Polar residues" evidence="1">
    <location>
        <begin position="101"/>
        <end position="117"/>
    </location>
</feature>
<feature type="compositionally biased region" description="Pro residues" evidence="1">
    <location>
        <begin position="438"/>
        <end position="448"/>
    </location>
</feature>